<evidence type="ECO:0000313" key="1">
    <source>
        <dbReference type="EMBL" id="MDR6785790.1"/>
    </source>
</evidence>
<organism evidence="1 2">
    <name type="scientific">Pedobacter africanus</name>
    <dbReference type="NCBI Taxonomy" id="151894"/>
    <lineage>
        <taxon>Bacteria</taxon>
        <taxon>Pseudomonadati</taxon>
        <taxon>Bacteroidota</taxon>
        <taxon>Sphingobacteriia</taxon>
        <taxon>Sphingobacteriales</taxon>
        <taxon>Sphingobacteriaceae</taxon>
        <taxon>Pedobacter</taxon>
    </lineage>
</organism>
<gene>
    <name evidence="1" type="ORF">J2X78_004382</name>
</gene>
<dbReference type="EMBL" id="JAVDTF010000005">
    <property type="protein sequence ID" value="MDR6785790.1"/>
    <property type="molecule type" value="Genomic_DNA"/>
</dbReference>
<sequence length="208" mass="24196">MNLIKNSIIHISMLEQFKAYLQNKVALTDEQFALISDKLRIKTFERNEMILMKGEVSTHGYFVMSGLLRSYSIDSKGKTHIIQFAPEQWWLSDRNGMLFNEGSDFFIDAIEHTEAVVIPKDYINEAAKVVPCMHDLNHTILNNSIRFMQKRINMLLSATAEERYLNFIKLYPNLTLRVPQWMIASYLGITPESLSRVRKDLAHKHFKA</sequence>
<proteinExistence type="predicted"/>
<dbReference type="Proteomes" id="UP001246858">
    <property type="component" value="Unassembled WGS sequence"/>
</dbReference>
<name>A0ACC6L2Z0_9SPHI</name>
<evidence type="ECO:0000313" key="2">
    <source>
        <dbReference type="Proteomes" id="UP001246858"/>
    </source>
</evidence>
<comment type="caution">
    <text evidence="1">The sequence shown here is derived from an EMBL/GenBank/DDBJ whole genome shotgun (WGS) entry which is preliminary data.</text>
</comment>
<reference evidence="1" key="1">
    <citation type="submission" date="2023-07" db="EMBL/GenBank/DDBJ databases">
        <title>Sorghum-associated microbial communities from plants grown in Nebraska, USA.</title>
        <authorList>
            <person name="Schachtman D."/>
        </authorList>
    </citation>
    <scope>NUCLEOTIDE SEQUENCE</scope>
    <source>
        <strain evidence="1">2697</strain>
    </source>
</reference>
<protein>
    <submittedName>
        <fullName evidence="1">CRP-like cAMP-binding protein</fullName>
    </submittedName>
</protein>
<accession>A0ACC6L2Z0</accession>
<keyword evidence="2" id="KW-1185">Reference proteome</keyword>